<feature type="region of interest" description="Disordered" evidence="1">
    <location>
        <begin position="113"/>
        <end position="132"/>
    </location>
</feature>
<reference evidence="2 3" key="1">
    <citation type="submission" date="2019-05" db="EMBL/GenBank/DDBJ databases">
        <title>Emergence of the Ug99 lineage of the wheat stem rust pathogen through somatic hybridization.</title>
        <authorList>
            <person name="Li F."/>
            <person name="Upadhyaya N.M."/>
            <person name="Sperschneider J."/>
            <person name="Matny O."/>
            <person name="Nguyen-Phuc H."/>
            <person name="Mago R."/>
            <person name="Raley C."/>
            <person name="Miller M.E."/>
            <person name="Silverstein K.A.T."/>
            <person name="Henningsen E."/>
            <person name="Hirsch C.D."/>
            <person name="Visser B."/>
            <person name="Pretorius Z.A."/>
            <person name="Steffenson B.J."/>
            <person name="Schwessinger B."/>
            <person name="Dodds P.N."/>
            <person name="Figueroa M."/>
        </authorList>
    </citation>
    <scope>NUCLEOTIDE SEQUENCE [LARGE SCALE GENOMIC DNA]</scope>
    <source>
        <strain evidence="2 3">Ug99</strain>
    </source>
</reference>
<evidence type="ECO:0000256" key="1">
    <source>
        <dbReference type="SAM" id="MobiDB-lite"/>
    </source>
</evidence>
<gene>
    <name evidence="2" type="ORF">PGTUg99_019672</name>
</gene>
<dbReference type="Proteomes" id="UP000325313">
    <property type="component" value="Unassembled WGS sequence"/>
</dbReference>
<feature type="compositionally biased region" description="Basic and acidic residues" evidence="1">
    <location>
        <begin position="305"/>
        <end position="318"/>
    </location>
</feature>
<sequence>MVQVTSADMTREFYLFLNLLAVSNVASANEELISQGPCRQVLGPACAQRATFDLNQEPAPFDVLDQVVKTCEDGLLFPSEHSGHHEAHLEVLGKPKHLQADPLLPSKSSKKINTVNTCESSPSADRNSQISSKSLELGEPKNMAMNENSLGAVTGSGQNDQSNTHSTVRLGELKIEPASASDSINGPIDLFNCENKYTPDVQNKRRKPVFKDEYLSASESSPPSGIASRKGRMLSAIKTEQMGSLRASSNLGYDISSAERGCVKGVLIDEEEKIPEQVRSEITHCSQKGSTKRKSRNPSSPSLSPDEKRSRNHGEIEKNVPSSSGLKTHCHATLESSRTAMDKFWQEETFQRAPGASNTFKNRGPGAHLRKMKDELTRSTIERFHGAKETSGKLQTSNTVKTSTPTFPRLNLMDFMNCPSLPKEYKEPLMRIHKLINPEHKGPEVRVGKMKFHLICKILNERNPSAWVVNSRDSCLISKIQDFTEEEKEIWFSYWESQTDIDFRSHEREREKILHEFQGFCLPFLSYVEMMISIIPWPDGKGKPLKPLDYLNQLKNAHQLFKNVKGYLSNPTNNPEQLEGNLEEKKCLIEFQLHKPWKNAVSIIWNLIEMWLELDYKPLWINLSSRGSRVLSQRAKTFFNNVFFYGFEHLTILLQKNSSLGPCLAVHDRHK</sequence>
<proteinExistence type="predicted"/>
<protein>
    <submittedName>
        <fullName evidence="2">Uncharacterized protein</fullName>
    </submittedName>
</protein>
<organism evidence="2 3">
    <name type="scientific">Puccinia graminis f. sp. tritici</name>
    <dbReference type="NCBI Taxonomy" id="56615"/>
    <lineage>
        <taxon>Eukaryota</taxon>
        <taxon>Fungi</taxon>
        <taxon>Dikarya</taxon>
        <taxon>Basidiomycota</taxon>
        <taxon>Pucciniomycotina</taxon>
        <taxon>Pucciniomycetes</taxon>
        <taxon>Pucciniales</taxon>
        <taxon>Pucciniaceae</taxon>
        <taxon>Puccinia</taxon>
    </lineage>
</organism>
<feature type="region of interest" description="Disordered" evidence="1">
    <location>
        <begin position="278"/>
        <end position="329"/>
    </location>
</feature>
<dbReference type="EMBL" id="VDEP01000408">
    <property type="protein sequence ID" value="KAA1088019.1"/>
    <property type="molecule type" value="Genomic_DNA"/>
</dbReference>
<accession>A0A5B0NJL9</accession>
<evidence type="ECO:0000313" key="2">
    <source>
        <dbReference type="EMBL" id="KAA1088019.1"/>
    </source>
</evidence>
<comment type="caution">
    <text evidence="2">The sequence shown here is derived from an EMBL/GenBank/DDBJ whole genome shotgun (WGS) entry which is preliminary data.</text>
</comment>
<dbReference type="AlphaFoldDB" id="A0A5B0NJL9"/>
<name>A0A5B0NJL9_PUCGR</name>
<evidence type="ECO:0000313" key="3">
    <source>
        <dbReference type="Proteomes" id="UP000325313"/>
    </source>
</evidence>